<dbReference type="EMBL" id="JAUCMV010000004">
    <property type="protein sequence ID" value="KAK0401752.1"/>
    <property type="molecule type" value="Genomic_DNA"/>
</dbReference>
<evidence type="ECO:0000256" key="1">
    <source>
        <dbReference type="SAM" id="Phobius"/>
    </source>
</evidence>
<proteinExistence type="predicted"/>
<sequence length="229" mass="25717">MLGITCLLLILVTYANAFYLSYPFQRRLIYRSARPENLPEPEEESISPVVIDVQCIPVHKALVPGYWLSTSRQMQALAHARQASVFQNSVTKRMFPMNQAVLFIFLSLLPIYCAFPFYMTTYGLPRTYPPEDAPEEYVSNSDVFRVVNALASSSSTIKCFLWKNNPLNWIGGGQENAFPSVSGDQLHSGTSLCKNAYVQFCVILSANQEVHIKRSFPSMNLDAQSISIA</sequence>
<comment type="caution">
    <text evidence="3">The sequence shown here is derived from an EMBL/GenBank/DDBJ whole genome shotgun (WGS) entry which is preliminary data.</text>
</comment>
<organism evidence="3 4">
    <name type="scientific">Steinernema hermaphroditum</name>
    <dbReference type="NCBI Taxonomy" id="289476"/>
    <lineage>
        <taxon>Eukaryota</taxon>
        <taxon>Metazoa</taxon>
        <taxon>Ecdysozoa</taxon>
        <taxon>Nematoda</taxon>
        <taxon>Chromadorea</taxon>
        <taxon>Rhabditida</taxon>
        <taxon>Tylenchina</taxon>
        <taxon>Panagrolaimomorpha</taxon>
        <taxon>Strongyloidoidea</taxon>
        <taxon>Steinernematidae</taxon>
        <taxon>Steinernema</taxon>
    </lineage>
</organism>
<feature type="chain" id="PRO_5041244614" evidence="2">
    <location>
        <begin position="18"/>
        <end position="229"/>
    </location>
</feature>
<keyword evidence="1" id="KW-0812">Transmembrane</keyword>
<feature type="signal peptide" evidence="2">
    <location>
        <begin position="1"/>
        <end position="17"/>
    </location>
</feature>
<protein>
    <submittedName>
        <fullName evidence="3">Uncharacterized protein</fullName>
    </submittedName>
</protein>
<evidence type="ECO:0000256" key="2">
    <source>
        <dbReference type="SAM" id="SignalP"/>
    </source>
</evidence>
<dbReference type="Proteomes" id="UP001175271">
    <property type="component" value="Unassembled WGS sequence"/>
</dbReference>
<keyword evidence="4" id="KW-1185">Reference proteome</keyword>
<keyword evidence="1" id="KW-0472">Membrane</keyword>
<keyword evidence="2" id="KW-0732">Signal</keyword>
<accession>A0AA39H9I9</accession>
<reference evidence="3" key="1">
    <citation type="submission" date="2023-06" db="EMBL/GenBank/DDBJ databases">
        <title>Genomic analysis of the entomopathogenic nematode Steinernema hermaphroditum.</title>
        <authorList>
            <person name="Schwarz E.M."/>
            <person name="Heppert J.K."/>
            <person name="Baniya A."/>
            <person name="Schwartz H.T."/>
            <person name="Tan C.-H."/>
            <person name="Antoshechkin I."/>
            <person name="Sternberg P.W."/>
            <person name="Goodrich-Blair H."/>
            <person name="Dillman A.R."/>
        </authorList>
    </citation>
    <scope>NUCLEOTIDE SEQUENCE</scope>
    <source>
        <strain evidence="3">PS9179</strain>
        <tissue evidence="3">Whole animal</tissue>
    </source>
</reference>
<evidence type="ECO:0000313" key="3">
    <source>
        <dbReference type="EMBL" id="KAK0401752.1"/>
    </source>
</evidence>
<feature type="transmembrane region" description="Helical" evidence="1">
    <location>
        <begin position="100"/>
        <end position="119"/>
    </location>
</feature>
<name>A0AA39H9I9_9BILA</name>
<keyword evidence="1" id="KW-1133">Transmembrane helix</keyword>
<evidence type="ECO:0000313" key="4">
    <source>
        <dbReference type="Proteomes" id="UP001175271"/>
    </source>
</evidence>
<dbReference type="AlphaFoldDB" id="A0AA39H9I9"/>
<gene>
    <name evidence="3" type="ORF">QR680_015952</name>
</gene>